<dbReference type="GO" id="GO:0032259">
    <property type="term" value="P:methylation"/>
    <property type="evidence" value="ECO:0007669"/>
    <property type="project" value="UniProtKB-KW"/>
</dbReference>
<evidence type="ECO:0000256" key="1">
    <source>
        <dbReference type="ARBA" id="ARBA00004127"/>
    </source>
</evidence>
<keyword evidence="7" id="KW-1185">Reference proteome</keyword>
<reference evidence="6 7" key="1">
    <citation type="submission" date="2018-07" db="EMBL/GenBank/DDBJ databases">
        <title>Genomic Encyclopedia of Type Strains, Phase III (KMG-III): the genomes of soil and plant-associated and newly described type strains.</title>
        <authorList>
            <person name="Whitman W."/>
        </authorList>
    </citation>
    <scope>NUCLEOTIDE SEQUENCE [LARGE SCALE GENOMIC DNA]</scope>
    <source>
        <strain evidence="6 7">CECT 8488</strain>
    </source>
</reference>
<evidence type="ECO:0000256" key="4">
    <source>
        <dbReference type="ARBA" id="ARBA00023136"/>
    </source>
</evidence>
<feature type="transmembrane region" description="Helical" evidence="5">
    <location>
        <begin position="45"/>
        <end position="69"/>
    </location>
</feature>
<protein>
    <submittedName>
        <fullName evidence="6">Protein-S-isoprenylcysteine O-methyltransferase Ste14</fullName>
    </submittedName>
</protein>
<feature type="transmembrane region" description="Helical" evidence="5">
    <location>
        <begin position="20"/>
        <end position="39"/>
    </location>
</feature>
<evidence type="ECO:0000256" key="3">
    <source>
        <dbReference type="ARBA" id="ARBA00022989"/>
    </source>
</evidence>
<dbReference type="EMBL" id="QRDW01000002">
    <property type="protein sequence ID" value="RED52406.1"/>
    <property type="molecule type" value="Genomic_DNA"/>
</dbReference>
<sequence>MSESIDHTSLSRTQKHRKHFLALIIAVSLVLVSVIAPRWDGSVQSYMHGIGLGLICLAILGRCWCTLYIAAKKKTALVTIGPYSLCRNPLYVFSLIGTCGLGLLTGSFVLTAFFTLSAFLVFNWVILREERYLAKNFSPEYQDYCFRTGRWLPRLSAWRDQAHIETRPRLMLITLRDGACLLACWPIFNLLAEARLSGVFAPLFTLP</sequence>
<evidence type="ECO:0000256" key="5">
    <source>
        <dbReference type="SAM" id="Phobius"/>
    </source>
</evidence>
<dbReference type="Pfam" id="PF04191">
    <property type="entry name" value="PEMT"/>
    <property type="match status" value="1"/>
</dbReference>
<keyword evidence="4 5" id="KW-0472">Membrane</keyword>
<name>A0A3D9HU47_9PROT</name>
<accession>A0A3D9HU47</accession>
<gene>
    <name evidence="6" type="ORF">DFP90_102427</name>
</gene>
<dbReference type="PANTHER" id="PTHR12714:SF9">
    <property type="entry name" value="PROTEIN-S-ISOPRENYLCYSTEINE O-METHYLTRANSFERASE"/>
    <property type="match status" value="1"/>
</dbReference>
<keyword evidence="6" id="KW-0808">Transferase</keyword>
<feature type="transmembrane region" description="Helical" evidence="5">
    <location>
        <begin position="90"/>
        <end position="122"/>
    </location>
</feature>
<keyword evidence="2 5" id="KW-0812">Transmembrane</keyword>
<dbReference type="GO" id="GO:0008168">
    <property type="term" value="F:methyltransferase activity"/>
    <property type="evidence" value="ECO:0007669"/>
    <property type="project" value="UniProtKB-KW"/>
</dbReference>
<dbReference type="GO" id="GO:0012505">
    <property type="term" value="C:endomembrane system"/>
    <property type="evidence" value="ECO:0007669"/>
    <property type="project" value="UniProtKB-SubCell"/>
</dbReference>
<dbReference type="Proteomes" id="UP000256845">
    <property type="component" value="Unassembled WGS sequence"/>
</dbReference>
<dbReference type="InterPro" id="IPR007318">
    <property type="entry name" value="Phopholipid_MeTrfase"/>
</dbReference>
<organism evidence="6 7">
    <name type="scientific">Aestuariispira insulae</name>
    <dbReference type="NCBI Taxonomy" id="1461337"/>
    <lineage>
        <taxon>Bacteria</taxon>
        <taxon>Pseudomonadati</taxon>
        <taxon>Pseudomonadota</taxon>
        <taxon>Alphaproteobacteria</taxon>
        <taxon>Rhodospirillales</taxon>
        <taxon>Kiloniellaceae</taxon>
        <taxon>Aestuariispira</taxon>
    </lineage>
</organism>
<comment type="caution">
    <text evidence="6">The sequence shown here is derived from an EMBL/GenBank/DDBJ whole genome shotgun (WGS) entry which is preliminary data.</text>
</comment>
<dbReference type="RefSeq" id="WP_115935942.1">
    <property type="nucleotide sequence ID" value="NZ_QRDW01000002.1"/>
</dbReference>
<keyword evidence="3 5" id="KW-1133">Transmembrane helix</keyword>
<evidence type="ECO:0000313" key="7">
    <source>
        <dbReference type="Proteomes" id="UP000256845"/>
    </source>
</evidence>
<proteinExistence type="predicted"/>
<dbReference type="OrthoDB" id="7210610at2"/>
<evidence type="ECO:0000256" key="2">
    <source>
        <dbReference type="ARBA" id="ARBA00022692"/>
    </source>
</evidence>
<dbReference type="AlphaFoldDB" id="A0A3D9HU47"/>
<comment type="subcellular location">
    <subcellularLocation>
        <location evidence="1">Endomembrane system</location>
        <topology evidence="1">Multi-pass membrane protein</topology>
    </subcellularLocation>
</comment>
<dbReference type="PANTHER" id="PTHR12714">
    <property type="entry name" value="PROTEIN-S ISOPRENYLCYSTEINE O-METHYLTRANSFERASE"/>
    <property type="match status" value="1"/>
</dbReference>
<dbReference type="Gene3D" id="1.20.120.1630">
    <property type="match status" value="1"/>
</dbReference>
<keyword evidence="6" id="KW-0489">Methyltransferase</keyword>
<evidence type="ECO:0000313" key="6">
    <source>
        <dbReference type="EMBL" id="RED52406.1"/>
    </source>
</evidence>